<feature type="domain" description="Aminoglycoside phosphotransferase" evidence="1">
    <location>
        <begin position="83"/>
        <end position="276"/>
    </location>
</feature>
<dbReference type="InterPro" id="IPR011009">
    <property type="entry name" value="Kinase-like_dom_sf"/>
</dbReference>
<proteinExistence type="predicted"/>
<dbReference type="Proteomes" id="UP000670947">
    <property type="component" value="Unassembled WGS sequence"/>
</dbReference>
<dbReference type="InterPro" id="IPR002575">
    <property type="entry name" value="Aminoglycoside_PTrfase"/>
</dbReference>
<dbReference type="Gene3D" id="3.30.200.20">
    <property type="entry name" value="Phosphorylase Kinase, domain 1"/>
    <property type="match status" value="1"/>
</dbReference>
<dbReference type="Gene3D" id="1.10.510.10">
    <property type="entry name" value="Transferase(Phosphotransferase) domain 1"/>
    <property type="match status" value="1"/>
</dbReference>
<reference evidence="2 3" key="1">
    <citation type="submission" date="2021-03" db="EMBL/GenBank/DDBJ databases">
        <title>Paenibacillus artemisicola MWE-103 whole genome sequence.</title>
        <authorList>
            <person name="Ham Y.J."/>
        </authorList>
    </citation>
    <scope>NUCLEOTIDE SEQUENCE [LARGE SCALE GENOMIC DNA]</scope>
    <source>
        <strain evidence="2 3">MWE-103</strain>
    </source>
</reference>
<protein>
    <submittedName>
        <fullName evidence="2">Aminoglycoside phosphotransferase family protein</fullName>
    </submittedName>
</protein>
<accession>A0ABS3W3S4</accession>
<organism evidence="2 3">
    <name type="scientific">Paenibacillus artemisiicola</name>
    <dbReference type="NCBI Taxonomy" id="1172618"/>
    <lineage>
        <taxon>Bacteria</taxon>
        <taxon>Bacillati</taxon>
        <taxon>Bacillota</taxon>
        <taxon>Bacilli</taxon>
        <taxon>Bacillales</taxon>
        <taxon>Paenibacillaceae</taxon>
        <taxon>Paenibacillus</taxon>
    </lineage>
</organism>
<sequence length="351" mass="38700">MNAKQPSNTRPDIRSAPDVSEQRLLHCLRDRYRLNAVSLAFLPHGHDFGAGVYRAIDEQGTAYLLKASSRPFDSNRYLVPAYVRGQGIEAVVAPIPAADGALWTRLEAWTVSVYPYAEGSAGLAGMTAKHWKTIGEVMKRIHRVPPPPANIASLREERFDPSAYIRWIREFGENDARAAAKDDTGRELLACWAANRAIIVEMMASLARLAEALQGATLPRVICHADLHASNVIRGQADRVFVIDWDEAMLAPKERDFIFVREPHAAAFHEGYGDGETNPAALAYFLWERVAQDLIECATNACLKPELGEASRAAAVRAAQEMFAGRKGGHFEAVHAANERLPASLRAPLKR</sequence>
<evidence type="ECO:0000313" key="2">
    <source>
        <dbReference type="EMBL" id="MBO7742938.1"/>
    </source>
</evidence>
<keyword evidence="3" id="KW-1185">Reference proteome</keyword>
<dbReference type="RefSeq" id="WP_208845891.1">
    <property type="nucleotide sequence ID" value="NZ_JAGGDJ010000001.1"/>
</dbReference>
<dbReference type="SUPFAM" id="SSF56112">
    <property type="entry name" value="Protein kinase-like (PK-like)"/>
    <property type="match status" value="1"/>
</dbReference>
<gene>
    <name evidence="2" type="ORF">I8J29_01930</name>
</gene>
<evidence type="ECO:0000313" key="3">
    <source>
        <dbReference type="Proteomes" id="UP000670947"/>
    </source>
</evidence>
<dbReference type="Gene3D" id="1.20.58.840">
    <property type="match status" value="1"/>
</dbReference>
<dbReference type="Pfam" id="PF01636">
    <property type="entry name" value="APH"/>
    <property type="match status" value="1"/>
</dbReference>
<comment type="caution">
    <text evidence="2">The sequence shown here is derived from an EMBL/GenBank/DDBJ whole genome shotgun (WGS) entry which is preliminary data.</text>
</comment>
<evidence type="ECO:0000259" key="1">
    <source>
        <dbReference type="Pfam" id="PF01636"/>
    </source>
</evidence>
<name>A0ABS3W3S4_9BACL</name>
<dbReference type="EMBL" id="JAGGDJ010000001">
    <property type="protein sequence ID" value="MBO7742938.1"/>
    <property type="molecule type" value="Genomic_DNA"/>
</dbReference>